<dbReference type="Gene3D" id="3.40.50.300">
    <property type="entry name" value="P-loop containing nucleotide triphosphate hydrolases"/>
    <property type="match status" value="1"/>
</dbReference>
<comment type="subcellular location">
    <subcellularLocation>
        <location evidence="1">Cytoplasm</location>
    </subcellularLocation>
</comment>
<dbReference type="SUPFAM" id="SSF48726">
    <property type="entry name" value="Immunoglobulin"/>
    <property type="match status" value="3"/>
</dbReference>
<dbReference type="PROSITE" id="PS50835">
    <property type="entry name" value="IG_LIKE"/>
    <property type="match status" value="1"/>
</dbReference>
<dbReference type="InterPro" id="IPR052385">
    <property type="entry name" value="Obscurin/Obscurin-like_Reg"/>
</dbReference>
<proteinExistence type="predicted"/>
<dbReference type="CDD" id="cd00096">
    <property type="entry name" value="Ig"/>
    <property type="match status" value="2"/>
</dbReference>
<evidence type="ECO:0000313" key="8">
    <source>
        <dbReference type="Proteomes" id="UP000683360"/>
    </source>
</evidence>
<feature type="compositionally biased region" description="Polar residues" evidence="5">
    <location>
        <begin position="378"/>
        <end position="388"/>
    </location>
</feature>
<dbReference type="InterPro" id="IPR036179">
    <property type="entry name" value="Ig-like_dom_sf"/>
</dbReference>
<evidence type="ECO:0000256" key="4">
    <source>
        <dbReference type="ARBA" id="ARBA00023157"/>
    </source>
</evidence>
<dbReference type="PANTHER" id="PTHR35971">
    <property type="entry name" value="SI:DKEY-31G6.6"/>
    <property type="match status" value="1"/>
</dbReference>
<organism evidence="7 8">
    <name type="scientific">Mytilus edulis</name>
    <name type="common">Blue mussel</name>
    <dbReference type="NCBI Taxonomy" id="6550"/>
    <lineage>
        <taxon>Eukaryota</taxon>
        <taxon>Metazoa</taxon>
        <taxon>Spiralia</taxon>
        <taxon>Lophotrochozoa</taxon>
        <taxon>Mollusca</taxon>
        <taxon>Bivalvia</taxon>
        <taxon>Autobranchia</taxon>
        <taxon>Pteriomorphia</taxon>
        <taxon>Mytilida</taxon>
        <taxon>Mytiloidea</taxon>
        <taxon>Mytilidae</taxon>
        <taxon>Mytilinae</taxon>
        <taxon>Mytilus</taxon>
    </lineage>
</organism>
<evidence type="ECO:0000256" key="5">
    <source>
        <dbReference type="SAM" id="MobiDB-lite"/>
    </source>
</evidence>
<comment type="caution">
    <text evidence="7">The sequence shown here is derived from an EMBL/GenBank/DDBJ whole genome shotgun (WGS) entry which is preliminary data.</text>
</comment>
<feature type="region of interest" description="Disordered" evidence="5">
    <location>
        <begin position="356"/>
        <end position="393"/>
    </location>
</feature>
<feature type="compositionally biased region" description="Basic and acidic residues" evidence="5">
    <location>
        <begin position="356"/>
        <end position="377"/>
    </location>
</feature>
<dbReference type="OrthoDB" id="10508333at2759"/>
<dbReference type="PANTHER" id="PTHR35971:SF5">
    <property type="entry name" value="OBSCURIN LIKE CYTOSKELETAL ADAPTOR 1"/>
    <property type="match status" value="1"/>
</dbReference>
<dbReference type="InterPro" id="IPR013783">
    <property type="entry name" value="Ig-like_fold"/>
</dbReference>
<evidence type="ECO:0000256" key="2">
    <source>
        <dbReference type="ARBA" id="ARBA00022490"/>
    </source>
</evidence>
<evidence type="ECO:0000259" key="6">
    <source>
        <dbReference type="PROSITE" id="PS50835"/>
    </source>
</evidence>
<keyword evidence="2" id="KW-0963">Cytoplasm</keyword>
<dbReference type="InterPro" id="IPR027417">
    <property type="entry name" value="P-loop_NTPase"/>
</dbReference>
<evidence type="ECO:0000313" key="7">
    <source>
        <dbReference type="EMBL" id="CAG2198043.1"/>
    </source>
</evidence>
<dbReference type="Proteomes" id="UP000683360">
    <property type="component" value="Unassembled WGS sequence"/>
</dbReference>
<name>A0A8S3QN55_MYTED</name>
<dbReference type="AlphaFoldDB" id="A0A8S3QN55"/>
<dbReference type="Gene3D" id="2.60.40.10">
    <property type="entry name" value="Immunoglobulins"/>
    <property type="match status" value="3"/>
</dbReference>
<dbReference type="SMART" id="SM00409">
    <property type="entry name" value="IG"/>
    <property type="match status" value="3"/>
</dbReference>
<evidence type="ECO:0000256" key="3">
    <source>
        <dbReference type="ARBA" id="ARBA00022553"/>
    </source>
</evidence>
<gene>
    <name evidence="7" type="ORF">MEDL_12810</name>
</gene>
<dbReference type="InterPro" id="IPR013098">
    <property type="entry name" value="Ig_I-set"/>
</dbReference>
<accession>A0A8S3QN55</accession>
<dbReference type="GO" id="GO:0005737">
    <property type="term" value="C:cytoplasm"/>
    <property type="evidence" value="ECO:0007669"/>
    <property type="project" value="UniProtKB-SubCell"/>
</dbReference>
<reference evidence="7" key="1">
    <citation type="submission" date="2021-03" db="EMBL/GenBank/DDBJ databases">
        <authorList>
            <person name="Bekaert M."/>
        </authorList>
    </citation>
    <scope>NUCLEOTIDE SEQUENCE</scope>
</reference>
<protein>
    <recommendedName>
        <fullName evidence="6">Ig-like domain-containing protein</fullName>
    </recommendedName>
</protein>
<dbReference type="EMBL" id="CAJPWZ010000661">
    <property type="protein sequence ID" value="CAG2198043.1"/>
    <property type="molecule type" value="Genomic_DNA"/>
</dbReference>
<feature type="domain" description="Ig-like" evidence="6">
    <location>
        <begin position="255"/>
        <end position="336"/>
    </location>
</feature>
<evidence type="ECO:0000256" key="1">
    <source>
        <dbReference type="ARBA" id="ARBA00004496"/>
    </source>
</evidence>
<dbReference type="InterPro" id="IPR003599">
    <property type="entry name" value="Ig_sub"/>
</dbReference>
<dbReference type="Pfam" id="PF07679">
    <property type="entry name" value="I-set"/>
    <property type="match status" value="3"/>
</dbReference>
<keyword evidence="4" id="KW-1015">Disulfide bond</keyword>
<dbReference type="InterPro" id="IPR007110">
    <property type="entry name" value="Ig-like_dom"/>
</dbReference>
<keyword evidence="3" id="KW-0597">Phosphoprotein</keyword>
<sequence length="574" mass="65239">MKNKHTFTILKTELSDSALYCIDFEGVKRRIMVNVEDFFSKALSIEPAEELIEGNYVSISCEIIQKNMGGSWYKNRSPLISTTRIASDINEKIHTLKIRNAELSDSAVYCLDFNGVKEKYSYMLKEMINLNQNNVYNRDSQHAQYHSHIHFLNLYLLLSNVLAKNYFSKALFIDPEEVIEGKDVSISCEIIHKNMGGTWKKNGSPVSSTDRIECGINEKIHTLKIHNTELDDSAVYCIEFNGVKEIQLHVKGYLSEILTTNTTTEEQDITITCDVLHSKDNKNAAKWLKDGLPVKFTERIYSVNKEKQCTLEIKRSNKYDSGNYAIDVDGRKRSLHLEIKHDSTADVNERIGRAFRQTDKSDSLDQNKKNNDAHVQDGRSTTNQSSDILTEGDRSKHLRSDLLKASGIDKNIKQDTKNVAESLLVTKKDNTTEMAINEKKENSNKQENENQIVPEIVKPKDTENIEAVLEIGCKTKVSGRVLADCIIMDFAGHKEYYSTHQTFLTTNAIYLVVFKFDEDNPFADTVEETEQLGFWVDNIHCYARTGQDMKDVANPPIIMMCTKADAPEDPVGPN</sequence>
<keyword evidence="8" id="KW-1185">Reference proteome</keyword>